<keyword evidence="3" id="KW-0547">Nucleotide-binding</keyword>
<dbReference type="Pfam" id="PF02661">
    <property type="entry name" value="Fic"/>
    <property type="match status" value="1"/>
</dbReference>
<keyword evidence="2" id="KW-0548">Nucleotidyltransferase</keyword>
<evidence type="ECO:0000256" key="1">
    <source>
        <dbReference type="ARBA" id="ARBA00022679"/>
    </source>
</evidence>
<gene>
    <name evidence="9" type="ORF">H9L14_01440</name>
</gene>
<keyword evidence="1" id="KW-0808">Transferase</keyword>
<comment type="catalytic activity">
    <reaction evidence="7">
        <text>L-tyrosyl-[protein] + ATP = O-(5'-adenylyl)-L-tyrosyl-[protein] + diphosphate</text>
        <dbReference type="Rhea" id="RHEA:54288"/>
        <dbReference type="Rhea" id="RHEA-COMP:10136"/>
        <dbReference type="Rhea" id="RHEA-COMP:13846"/>
        <dbReference type="ChEBI" id="CHEBI:30616"/>
        <dbReference type="ChEBI" id="CHEBI:33019"/>
        <dbReference type="ChEBI" id="CHEBI:46858"/>
        <dbReference type="ChEBI" id="CHEBI:83624"/>
        <dbReference type="EC" id="2.7.7.108"/>
    </reaction>
</comment>
<evidence type="ECO:0000256" key="2">
    <source>
        <dbReference type="ARBA" id="ARBA00022695"/>
    </source>
</evidence>
<reference evidence="9 10" key="1">
    <citation type="submission" date="2020-08" db="EMBL/GenBank/DDBJ databases">
        <title>Genome sequence of Sphingomonas sediminicola KACC 15039T.</title>
        <authorList>
            <person name="Hyun D.-W."/>
            <person name="Bae J.-W."/>
        </authorList>
    </citation>
    <scope>NUCLEOTIDE SEQUENCE [LARGE SCALE GENOMIC DNA]</scope>
    <source>
        <strain evidence="9 10">KACC 15039</strain>
    </source>
</reference>
<dbReference type="RefSeq" id="WP_187708937.1">
    <property type="nucleotide sequence ID" value="NZ_CP060782.1"/>
</dbReference>
<protein>
    <recommendedName>
        <fullName evidence="5">protein adenylyltransferase</fullName>
        <ecNumber evidence="5">2.7.7.108</ecNumber>
    </recommendedName>
</protein>
<dbReference type="InterPro" id="IPR036597">
    <property type="entry name" value="Fido-like_dom_sf"/>
</dbReference>
<keyword evidence="4" id="KW-0067">ATP-binding</keyword>
<name>A0ABX6T8Y2_9SPHN</name>
<dbReference type="InterPro" id="IPR003812">
    <property type="entry name" value="Fido"/>
</dbReference>
<proteinExistence type="predicted"/>
<dbReference type="Proteomes" id="UP000516105">
    <property type="component" value="Chromosome"/>
</dbReference>
<evidence type="ECO:0000256" key="4">
    <source>
        <dbReference type="ARBA" id="ARBA00022840"/>
    </source>
</evidence>
<feature type="domain" description="Fido" evidence="8">
    <location>
        <begin position="54"/>
        <end position="191"/>
    </location>
</feature>
<evidence type="ECO:0000256" key="3">
    <source>
        <dbReference type="ARBA" id="ARBA00022741"/>
    </source>
</evidence>
<dbReference type="EMBL" id="CP060782">
    <property type="protein sequence ID" value="QNP45984.1"/>
    <property type="molecule type" value="Genomic_DNA"/>
</dbReference>
<dbReference type="PANTHER" id="PTHR39560:SF1">
    <property type="entry name" value="PROTEIN ADENYLYLTRANSFERASE FIC-RELATED"/>
    <property type="match status" value="1"/>
</dbReference>
<dbReference type="PROSITE" id="PS51459">
    <property type="entry name" value="FIDO"/>
    <property type="match status" value="1"/>
</dbReference>
<comment type="catalytic activity">
    <reaction evidence="6">
        <text>L-threonyl-[protein] + ATP = 3-O-(5'-adenylyl)-L-threonyl-[protein] + diphosphate</text>
        <dbReference type="Rhea" id="RHEA:54292"/>
        <dbReference type="Rhea" id="RHEA-COMP:11060"/>
        <dbReference type="Rhea" id="RHEA-COMP:13847"/>
        <dbReference type="ChEBI" id="CHEBI:30013"/>
        <dbReference type="ChEBI" id="CHEBI:30616"/>
        <dbReference type="ChEBI" id="CHEBI:33019"/>
        <dbReference type="ChEBI" id="CHEBI:138113"/>
        <dbReference type="EC" id="2.7.7.108"/>
    </reaction>
</comment>
<dbReference type="SUPFAM" id="SSF140931">
    <property type="entry name" value="Fic-like"/>
    <property type="match status" value="1"/>
</dbReference>
<keyword evidence="10" id="KW-1185">Reference proteome</keyword>
<evidence type="ECO:0000313" key="9">
    <source>
        <dbReference type="EMBL" id="QNP45984.1"/>
    </source>
</evidence>
<dbReference type="Gene3D" id="1.10.3290.10">
    <property type="entry name" value="Fido-like domain"/>
    <property type="match status" value="1"/>
</dbReference>
<evidence type="ECO:0000259" key="8">
    <source>
        <dbReference type="PROSITE" id="PS51459"/>
    </source>
</evidence>
<evidence type="ECO:0000256" key="5">
    <source>
        <dbReference type="ARBA" id="ARBA00034531"/>
    </source>
</evidence>
<dbReference type="EC" id="2.7.7.108" evidence="5"/>
<organism evidence="9 10">
    <name type="scientific">Sphingomonas sediminicola</name>
    <dbReference type="NCBI Taxonomy" id="386874"/>
    <lineage>
        <taxon>Bacteria</taxon>
        <taxon>Pseudomonadati</taxon>
        <taxon>Pseudomonadota</taxon>
        <taxon>Alphaproteobacteria</taxon>
        <taxon>Sphingomonadales</taxon>
        <taxon>Sphingomonadaceae</taxon>
        <taxon>Sphingomonas</taxon>
    </lineage>
</organism>
<evidence type="ECO:0000256" key="7">
    <source>
        <dbReference type="ARBA" id="ARBA00048696"/>
    </source>
</evidence>
<accession>A0ABX6T8Y2</accession>
<evidence type="ECO:0000256" key="6">
    <source>
        <dbReference type="ARBA" id="ARBA00047939"/>
    </source>
</evidence>
<sequence>MIGDRYEAVDDPACYPGSDVLINIPDLKDAGELEQFEVEHVGMRSVEGPPEGNYDTAHYRALHRYLFQDVYEWAGEYRTIRTSKGGNLFCLPEFISSQMEALFKGLQSPPFLAGSDPDDFIVVAAEFLGDVNHIHPFREGNGRTQLIFLRMLGLRAEHPFRPESVEPEAFLRAMIESFHGHLDALVDELERMRLRSLSGLRYASIIGLVMLALRRGHYIECKHNLKRMLAWK</sequence>
<evidence type="ECO:0000313" key="10">
    <source>
        <dbReference type="Proteomes" id="UP000516105"/>
    </source>
</evidence>
<dbReference type="PANTHER" id="PTHR39560">
    <property type="entry name" value="PROTEIN ADENYLYLTRANSFERASE FIC-RELATED"/>
    <property type="match status" value="1"/>
</dbReference>